<dbReference type="OMA" id="NEFISHP"/>
<dbReference type="InParanoid" id="A0A0P0XCX3"/>
<dbReference type="Pfam" id="PF13963">
    <property type="entry name" value="Transpos_assoc"/>
    <property type="match status" value="1"/>
</dbReference>
<reference evidence="2 3" key="3">
    <citation type="journal article" date="2013" name="Rice">
        <title>Improvement of the Oryza sativa Nipponbare reference genome using next generation sequence and optical map data.</title>
        <authorList>
            <person name="Kawahara Y."/>
            <person name="de la Bastide M."/>
            <person name="Hamilton J.P."/>
            <person name="Kanamori H."/>
            <person name="McCombie W.R."/>
            <person name="Ouyang S."/>
            <person name="Schwartz D.C."/>
            <person name="Tanaka T."/>
            <person name="Wu J."/>
            <person name="Zhou S."/>
            <person name="Childs K.L."/>
            <person name="Davidson R.M."/>
            <person name="Lin H."/>
            <person name="Quesada-Ocampo L."/>
            <person name="Vaillancourt B."/>
            <person name="Sakai H."/>
            <person name="Lee S.S."/>
            <person name="Kim J."/>
            <person name="Numa H."/>
            <person name="Itoh T."/>
            <person name="Buell C.R."/>
            <person name="Matsumoto T."/>
        </authorList>
    </citation>
    <scope>NUCLEOTIDE SEQUENCE [LARGE SCALE GENOMIC DNA]</scope>
    <source>
        <strain evidence="3">cv. Nipponbare</strain>
    </source>
</reference>
<proteinExistence type="predicted"/>
<reference evidence="2 3" key="2">
    <citation type="journal article" date="2013" name="Plant Cell Physiol.">
        <title>Rice Annotation Project Database (RAP-DB): an integrative and interactive database for rice genomics.</title>
        <authorList>
            <person name="Sakai H."/>
            <person name="Lee S.S."/>
            <person name="Tanaka T."/>
            <person name="Numa H."/>
            <person name="Kim J."/>
            <person name="Kawahara Y."/>
            <person name="Wakimoto H."/>
            <person name="Yang C.C."/>
            <person name="Iwamoto M."/>
            <person name="Abe T."/>
            <person name="Yamada Y."/>
            <person name="Muto A."/>
            <person name="Inokuchi H."/>
            <person name="Ikemura T."/>
            <person name="Matsumoto T."/>
            <person name="Sasaki T."/>
            <person name="Itoh T."/>
        </authorList>
    </citation>
    <scope>NUCLEOTIDE SEQUENCE [LARGE SCALE GENOMIC DNA]</scope>
    <source>
        <strain evidence="3">cv. Nipponbare</strain>
    </source>
</reference>
<dbReference type="Proteomes" id="UP000059680">
    <property type="component" value="Chromosome 8"/>
</dbReference>
<reference evidence="3" key="1">
    <citation type="journal article" date="2005" name="Nature">
        <title>The map-based sequence of the rice genome.</title>
        <authorList>
            <consortium name="International rice genome sequencing project (IRGSP)"/>
            <person name="Matsumoto T."/>
            <person name="Wu J."/>
            <person name="Kanamori H."/>
            <person name="Katayose Y."/>
            <person name="Fujisawa M."/>
            <person name="Namiki N."/>
            <person name="Mizuno H."/>
            <person name="Yamamoto K."/>
            <person name="Antonio B.A."/>
            <person name="Baba T."/>
            <person name="Sakata K."/>
            <person name="Nagamura Y."/>
            <person name="Aoki H."/>
            <person name="Arikawa K."/>
            <person name="Arita K."/>
            <person name="Bito T."/>
            <person name="Chiden Y."/>
            <person name="Fujitsuka N."/>
            <person name="Fukunaka R."/>
            <person name="Hamada M."/>
            <person name="Harada C."/>
            <person name="Hayashi A."/>
            <person name="Hijishita S."/>
            <person name="Honda M."/>
            <person name="Hosokawa S."/>
            <person name="Ichikawa Y."/>
            <person name="Idonuma A."/>
            <person name="Iijima M."/>
            <person name="Ikeda M."/>
            <person name="Ikeno M."/>
            <person name="Ito K."/>
            <person name="Ito S."/>
            <person name="Ito T."/>
            <person name="Ito Y."/>
            <person name="Ito Y."/>
            <person name="Iwabuchi A."/>
            <person name="Kamiya K."/>
            <person name="Karasawa W."/>
            <person name="Kurita K."/>
            <person name="Katagiri S."/>
            <person name="Kikuta A."/>
            <person name="Kobayashi H."/>
            <person name="Kobayashi N."/>
            <person name="Machita K."/>
            <person name="Maehara T."/>
            <person name="Masukawa M."/>
            <person name="Mizubayashi T."/>
            <person name="Mukai Y."/>
            <person name="Nagasaki H."/>
            <person name="Nagata Y."/>
            <person name="Naito S."/>
            <person name="Nakashima M."/>
            <person name="Nakama Y."/>
            <person name="Nakamichi Y."/>
            <person name="Nakamura M."/>
            <person name="Meguro A."/>
            <person name="Negishi M."/>
            <person name="Ohta I."/>
            <person name="Ohta T."/>
            <person name="Okamoto M."/>
            <person name="Ono N."/>
            <person name="Saji S."/>
            <person name="Sakaguchi M."/>
            <person name="Sakai K."/>
            <person name="Shibata M."/>
            <person name="Shimokawa T."/>
            <person name="Song J."/>
            <person name="Takazaki Y."/>
            <person name="Terasawa K."/>
            <person name="Tsugane M."/>
            <person name="Tsuji K."/>
            <person name="Ueda S."/>
            <person name="Waki K."/>
            <person name="Yamagata H."/>
            <person name="Yamamoto M."/>
            <person name="Yamamoto S."/>
            <person name="Yamane H."/>
            <person name="Yoshiki S."/>
            <person name="Yoshihara R."/>
            <person name="Yukawa K."/>
            <person name="Zhong H."/>
            <person name="Yano M."/>
            <person name="Yuan Q."/>
            <person name="Ouyang S."/>
            <person name="Liu J."/>
            <person name="Jones K.M."/>
            <person name="Gansberger K."/>
            <person name="Moffat K."/>
            <person name="Hill J."/>
            <person name="Bera J."/>
            <person name="Fadrosh D."/>
            <person name="Jin S."/>
            <person name="Johri S."/>
            <person name="Kim M."/>
            <person name="Overton L."/>
            <person name="Reardon M."/>
            <person name="Tsitrin T."/>
            <person name="Vuong H."/>
            <person name="Weaver B."/>
            <person name="Ciecko A."/>
            <person name="Tallon L."/>
            <person name="Jackson J."/>
            <person name="Pai G."/>
            <person name="Aken S.V."/>
            <person name="Utterback T."/>
            <person name="Reidmuller S."/>
            <person name="Feldblyum T."/>
            <person name="Hsiao J."/>
            <person name="Zismann V."/>
            <person name="Iobst S."/>
            <person name="de Vazeille A.R."/>
            <person name="Buell C.R."/>
            <person name="Ying K."/>
            <person name="Li Y."/>
            <person name="Lu T."/>
            <person name="Huang Y."/>
            <person name="Zhao Q."/>
            <person name="Feng Q."/>
            <person name="Zhang L."/>
            <person name="Zhu J."/>
            <person name="Weng Q."/>
            <person name="Mu J."/>
            <person name="Lu Y."/>
            <person name="Fan D."/>
            <person name="Liu Y."/>
            <person name="Guan J."/>
            <person name="Zhang Y."/>
            <person name="Yu S."/>
            <person name="Liu X."/>
            <person name="Zhang Y."/>
            <person name="Hong G."/>
            <person name="Han B."/>
            <person name="Choisne N."/>
            <person name="Demange N."/>
            <person name="Orjeda G."/>
            <person name="Samain S."/>
            <person name="Cattolico L."/>
            <person name="Pelletier E."/>
            <person name="Couloux A."/>
            <person name="Segurens B."/>
            <person name="Wincker P."/>
            <person name="D'Hont A."/>
            <person name="Scarpelli C."/>
            <person name="Weissenbach J."/>
            <person name="Salanoubat M."/>
            <person name="Quetier F."/>
            <person name="Yu Y."/>
            <person name="Kim H.R."/>
            <person name="Rambo T."/>
            <person name="Currie J."/>
            <person name="Collura K."/>
            <person name="Luo M."/>
            <person name="Yang T."/>
            <person name="Ammiraju J.S.S."/>
            <person name="Engler F."/>
            <person name="Soderlund C."/>
            <person name="Wing R.A."/>
            <person name="Palmer L.E."/>
            <person name="de la Bastide M."/>
            <person name="Spiegel L."/>
            <person name="Nascimento L."/>
            <person name="Zutavern T."/>
            <person name="O'Shaughnessy A."/>
            <person name="Dike S."/>
            <person name="Dedhia N."/>
            <person name="Preston R."/>
            <person name="Balija V."/>
            <person name="McCombie W.R."/>
            <person name="Chow T."/>
            <person name="Chen H."/>
            <person name="Chung M."/>
            <person name="Chen C."/>
            <person name="Shaw J."/>
            <person name="Wu H."/>
            <person name="Hsiao K."/>
            <person name="Chao Y."/>
            <person name="Chu M."/>
            <person name="Cheng C."/>
            <person name="Hour A."/>
            <person name="Lee P."/>
            <person name="Lin S."/>
            <person name="Lin Y."/>
            <person name="Liou J."/>
            <person name="Liu S."/>
            <person name="Hsing Y."/>
            <person name="Raghuvanshi S."/>
            <person name="Mohanty A."/>
            <person name="Bharti A.K."/>
            <person name="Gaur A."/>
            <person name="Gupta V."/>
            <person name="Kumar D."/>
            <person name="Ravi V."/>
            <person name="Vij S."/>
            <person name="Kapur A."/>
            <person name="Khurana P."/>
            <person name="Khurana P."/>
            <person name="Khurana J.P."/>
            <person name="Tyagi A.K."/>
            <person name="Gaikwad K."/>
            <person name="Singh A."/>
            <person name="Dalal V."/>
            <person name="Srivastava S."/>
            <person name="Dixit A."/>
            <person name="Pal A.K."/>
            <person name="Ghazi I.A."/>
            <person name="Yadav M."/>
            <person name="Pandit A."/>
            <person name="Bhargava A."/>
            <person name="Sureshbabu K."/>
            <person name="Batra K."/>
            <person name="Sharma T.R."/>
            <person name="Mohapatra T."/>
            <person name="Singh N.K."/>
            <person name="Messing J."/>
            <person name="Nelson A.B."/>
            <person name="Fuks G."/>
            <person name="Kavchok S."/>
            <person name="Keizer G."/>
            <person name="Linton E."/>
            <person name="Llaca V."/>
            <person name="Song R."/>
            <person name="Tanyolac B."/>
            <person name="Young S."/>
            <person name="Ho-Il K."/>
            <person name="Hahn J.H."/>
            <person name="Sangsakoo G."/>
            <person name="Vanavichit A."/>
            <person name="de Mattos Luiz.A.T."/>
            <person name="Zimmer P.D."/>
            <person name="Malone G."/>
            <person name="Dellagostin O."/>
            <person name="de Oliveira A.C."/>
            <person name="Bevan M."/>
            <person name="Bancroft I."/>
            <person name="Minx P."/>
            <person name="Cordum H."/>
            <person name="Wilson R."/>
            <person name="Cheng Z."/>
            <person name="Jin W."/>
            <person name="Jiang J."/>
            <person name="Leong S.A."/>
            <person name="Iwama H."/>
            <person name="Gojobori T."/>
            <person name="Itoh T."/>
            <person name="Niimura Y."/>
            <person name="Fujii Y."/>
            <person name="Habara T."/>
            <person name="Sakai H."/>
            <person name="Sato Y."/>
            <person name="Wilson G."/>
            <person name="Kumar K."/>
            <person name="McCouch S."/>
            <person name="Juretic N."/>
            <person name="Hoen D."/>
            <person name="Wright S."/>
            <person name="Bruskiewich R."/>
            <person name="Bureau T."/>
            <person name="Miyao A."/>
            <person name="Hirochika H."/>
            <person name="Nishikawa T."/>
            <person name="Kadowaki K."/>
            <person name="Sugiura M."/>
            <person name="Burr B."/>
            <person name="Sasaki T."/>
        </authorList>
    </citation>
    <scope>NUCLEOTIDE SEQUENCE [LARGE SCALE GENOMIC DNA]</scope>
    <source>
        <strain evidence="3">cv. Nipponbare</strain>
    </source>
</reference>
<organism evidence="2 3">
    <name type="scientific">Oryza sativa subsp. japonica</name>
    <name type="common">Rice</name>
    <dbReference type="NCBI Taxonomy" id="39947"/>
    <lineage>
        <taxon>Eukaryota</taxon>
        <taxon>Viridiplantae</taxon>
        <taxon>Streptophyta</taxon>
        <taxon>Embryophyta</taxon>
        <taxon>Tracheophyta</taxon>
        <taxon>Spermatophyta</taxon>
        <taxon>Magnoliopsida</taxon>
        <taxon>Liliopsida</taxon>
        <taxon>Poales</taxon>
        <taxon>Poaceae</taxon>
        <taxon>BOP clade</taxon>
        <taxon>Oryzoideae</taxon>
        <taxon>Oryzeae</taxon>
        <taxon>Oryzinae</taxon>
        <taxon>Oryza</taxon>
        <taxon>Oryza sativa</taxon>
    </lineage>
</organism>
<evidence type="ECO:0000259" key="1">
    <source>
        <dbReference type="Pfam" id="PF13963"/>
    </source>
</evidence>
<sequence length="98" mass="11360">MDKRWMDLPRHTSEYIQGVNEFIQYAFTHSAKENTILCPCKKCVNGCWKEASEIYVHLICDGFLDGYKTWIFHVEASSSFAQYGEAPASFPEQTLMRL</sequence>
<protein>
    <submittedName>
        <fullName evidence="2">Os08g0215200 protein</fullName>
    </submittedName>
</protein>
<dbReference type="FunCoup" id="A0A0P0XCX3">
    <property type="interactions" value="3"/>
</dbReference>
<dbReference type="PaxDb" id="39947-A0A0P0XCX3"/>
<dbReference type="AlphaFoldDB" id="A0A0P0XCX3"/>
<keyword evidence="3" id="KW-1185">Reference proteome</keyword>
<dbReference type="Gramene" id="Os08t0215200-01">
    <property type="protein sequence ID" value="Os08t0215200-01"/>
    <property type="gene ID" value="Os08g0215200"/>
</dbReference>
<evidence type="ECO:0000313" key="2">
    <source>
        <dbReference type="EMBL" id="BAT04342.1"/>
    </source>
</evidence>
<accession>A0A0P0XCX3</accession>
<dbReference type="EMBL" id="AP014964">
    <property type="protein sequence ID" value="BAT04342.1"/>
    <property type="molecule type" value="Genomic_DNA"/>
</dbReference>
<dbReference type="InterPro" id="IPR029480">
    <property type="entry name" value="Transpos_assoc"/>
</dbReference>
<evidence type="ECO:0000313" key="3">
    <source>
        <dbReference type="Proteomes" id="UP000059680"/>
    </source>
</evidence>
<gene>
    <name evidence="2" type="ordered locus">Os08g0215200</name>
    <name evidence="2" type="ORF">OSNPB_080215200</name>
</gene>
<feature type="domain" description="Transposase-associated" evidence="1">
    <location>
        <begin position="3"/>
        <end position="75"/>
    </location>
</feature>
<name>A0A0P0XCX3_ORYSJ</name>